<evidence type="ECO:0000313" key="1">
    <source>
        <dbReference type="EMBL" id="MFD0749142.1"/>
    </source>
</evidence>
<reference evidence="2" key="1">
    <citation type="journal article" date="2019" name="Int. J. Syst. Evol. Microbiol.">
        <title>The Global Catalogue of Microorganisms (GCM) 10K type strain sequencing project: providing services to taxonomists for standard genome sequencing and annotation.</title>
        <authorList>
            <consortium name="The Broad Institute Genomics Platform"/>
            <consortium name="The Broad Institute Genome Sequencing Center for Infectious Disease"/>
            <person name="Wu L."/>
            <person name="Ma J."/>
        </authorList>
    </citation>
    <scope>NUCLEOTIDE SEQUENCE [LARGE SCALE GENOMIC DNA]</scope>
    <source>
        <strain evidence="2">CCUG 63418</strain>
    </source>
</reference>
<evidence type="ECO:0008006" key="3">
    <source>
        <dbReference type="Google" id="ProtNLM"/>
    </source>
</evidence>
<gene>
    <name evidence="1" type="ORF">ACFQZS_03250</name>
</gene>
<keyword evidence="2" id="KW-1185">Reference proteome</keyword>
<dbReference type="InterPro" id="IPR036514">
    <property type="entry name" value="SGNH_hydro_sf"/>
</dbReference>
<dbReference type="PROSITE" id="PS01098">
    <property type="entry name" value="LIPASE_GDSL_SER"/>
    <property type="match status" value="1"/>
</dbReference>
<accession>A0ABW2YV26</accession>
<dbReference type="Proteomes" id="UP001596958">
    <property type="component" value="Unassembled WGS sequence"/>
</dbReference>
<sequence length="42" mass="4523">MKSMLFFGDSLTAGYGLARPEVESVPALIQQRIDADGLAQLI</sequence>
<dbReference type="EMBL" id="JBHTHU010000001">
    <property type="protein sequence ID" value="MFD0749142.1"/>
    <property type="molecule type" value="Genomic_DNA"/>
</dbReference>
<proteinExistence type="predicted"/>
<dbReference type="Gene3D" id="3.40.50.1110">
    <property type="entry name" value="SGNH hydrolase"/>
    <property type="match status" value="1"/>
</dbReference>
<name>A0ABW2YV26_9SPHI</name>
<comment type="caution">
    <text evidence="1">The sequence shown here is derived from an EMBL/GenBank/DDBJ whole genome shotgun (WGS) entry which is preliminary data.</text>
</comment>
<dbReference type="SUPFAM" id="SSF52266">
    <property type="entry name" value="SGNH hydrolase"/>
    <property type="match status" value="1"/>
</dbReference>
<dbReference type="InterPro" id="IPR008265">
    <property type="entry name" value="Lipase_GDSL_AS"/>
</dbReference>
<organism evidence="1 2">
    <name type="scientific">Mucilaginibacter calamicampi</name>
    <dbReference type="NCBI Taxonomy" id="1302352"/>
    <lineage>
        <taxon>Bacteria</taxon>
        <taxon>Pseudomonadati</taxon>
        <taxon>Bacteroidota</taxon>
        <taxon>Sphingobacteriia</taxon>
        <taxon>Sphingobacteriales</taxon>
        <taxon>Sphingobacteriaceae</taxon>
        <taxon>Mucilaginibacter</taxon>
    </lineage>
</organism>
<dbReference type="RefSeq" id="WP_377097249.1">
    <property type="nucleotide sequence ID" value="NZ_JBHTHU010000001.1"/>
</dbReference>
<evidence type="ECO:0000313" key="2">
    <source>
        <dbReference type="Proteomes" id="UP001596958"/>
    </source>
</evidence>
<protein>
    <recommendedName>
        <fullName evidence="3">Arylesterase</fullName>
    </recommendedName>
</protein>